<dbReference type="OrthoDB" id="436852at2759"/>
<dbReference type="SMART" id="SM00249">
    <property type="entry name" value="PHD"/>
    <property type="match status" value="1"/>
</dbReference>
<evidence type="ECO:0000313" key="9">
    <source>
        <dbReference type="EMBL" id="RXK35274.1"/>
    </source>
</evidence>
<proteinExistence type="predicted"/>
<dbReference type="GO" id="GO:0008270">
    <property type="term" value="F:zinc ion binding"/>
    <property type="evidence" value="ECO:0007669"/>
    <property type="project" value="UniProtKB-KW"/>
</dbReference>
<evidence type="ECO:0000256" key="4">
    <source>
        <dbReference type="ARBA" id="ARBA00022833"/>
    </source>
</evidence>
<feature type="region of interest" description="Disordered" evidence="7">
    <location>
        <begin position="138"/>
        <end position="205"/>
    </location>
</feature>
<evidence type="ECO:0000256" key="1">
    <source>
        <dbReference type="ARBA" id="ARBA00004123"/>
    </source>
</evidence>
<feature type="compositionally biased region" description="Low complexity" evidence="7">
    <location>
        <begin position="30"/>
        <end position="42"/>
    </location>
</feature>
<dbReference type="InterPro" id="IPR011011">
    <property type="entry name" value="Znf_FYVE_PHD"/>
</dbReference>
<evidence type="ECO:0000256" key="7">
    <source>
        <dbReference type="SAM" id="MobiDB-lite"/>
    </source>
</evidence>
<dbReference type="PROSITE" id="PS50016">
    <property type="entry name" value="ZF_PHD_2"/>
    <property type="match status" value="1"/>
</dbReference>
<dbReference type="InterPro" id="IPR013083">
    <property type="entry name" value="Znf_RING/FYVE/PHD"/>
</dbReference>
<evidence type="ECO:0000259" key="8">
    <source>
        <dbReference type="PROSITE" id="PS50016"/>
    </source>
</evidence>
<keyword evidence="2" id="KW-0479">Metal-binding</keyword>
<feature type="compositionally biased region" description="Low complexity" evidence="7">
    <location>
        <begin position="282"/>
        <end position="291"/>
    </location>
</feature>
<dbReference type="InterPro" id="IPR037869">
    <property type="entry name" value="Spp1/CFP1"/>
</dbReference>
<dbReference type="InParanoid" id="A0A4Q1BC66"/>
<feature type="compositionally biased region" description="Basic residues" evidence="7">
    <location>
        <begin position="349"/>
        <end position="361"/>
    </location>
</feature>
<dbReference type="EMBL" id="SDIL01000147">
    <property type="protein sequence ID" value="RXK35274.1"/>
    <property type="molecule type" value="Genomic_DNA"/>
</dbReference>
<feature type="domain" description="PHD-type" evidence="8">
    <location>
        <begin position="438"/>
        <end position="492"/>
    </location>
</feature>
<organism evidence="9 10">
    <name type="scientific">Tremella mesenterica</name>
    <name type="common">Jelly fungus</name>
    <dbReference type="NCBI Taxonomy" id="5217"/>
    <lineage>
        <taxon>Eukaryota</taxon>
        <taxon>Fungi</taxon>
        <taxon>Dikarya</taxon>
        <taxon>Basidiomycota</taxon>
        <taxon>Agaricomycotina</taxon>
        <taxon>Tremellomycetes</taxon>
        <taxon>Tremellales</taxon>
        <taxon>Tremellaceae</taxon>
        <taxon>Tremella</taxon>
    </lineage>
</organism>
<evidence type="ECO:0000313" key="10">
    <source>
        <dbReference type="Proteomes" id="UP000289152"/>
    </source>
</evidence>
<dbReference type="VEuPathDB" id="FungiDB:TREMEDRAFT_63408"/>
<name>A0A4Q1BC66_TREME</name>
<dbReference type="PANTHER" id="PTHR46174">
    <property type="entry name" value="CXXC-TYPE ZINC FINGER PROTEIN 1"/>
    <property type="match status" value="1"/>
</dbReference>
<feature type="region of interest" description="Disordered" evidence="7">
    <location>
        <begin position="1"/>
        <end position="125"/>
    </location>
</feature>
<feature type="compositionally biased region" description="Polar residues" evidence="7">
    <location>
        <begin position="1"/>
        <end position="10"/>
    </location>
</feature>
<keyword evidence="10" id="KW-1185">Reference proteome</keyword>
<evidence type="ECO:0000256" key="6">
    <source>
        <dbReference type="PROSITE-ProRule" id="PRU00146"/>
    </source>
</evidence>
<protein>
    <recommendedName>
        <fullName evidence="8">PHD-type domain-containing protein</fullName>
    </recommendedName>
</protein>
<feature type="compositionally biased region" description="Basic and acidic residues" evidence="7">
    <location>
        <begin position="66"/>
        <end position="77"/>
    </location>
</feature>
<dbReference type="AlphaFoldDB" id="A0A4Q1BC66"/>
<dbReference type="PROSITE" id="PS01359">
    <property type="entry name" value="ZF_PHD_1"/>
    <property type="match status" value="1"/>
</dbReference>
<feature type="region of interest" description="Disordered" evidence="7">
    <location>
        <begin position="220"/>
        <end position="407"/>
    </location>
</feature>
<comment type="subcellular location">
    <subcellularLocation>
        <location evidence="1">Nucleus</location>
    </subcellularLocation>
</comment>
<dbReference type="STRING" id="5217.A0A4Q1BC66"/>
<evidence type="ECO:0000256" key="3">
    <source>
        <dbReference type="ARBA" id="ARBA00022771"/>
    </source>
</evidence>
<dbReference type="GO" id="GO:0048188">
    <property type="term" value="C:Set1C/COMPASS complex"/>
    <property type="evidence" value="ECO:0007669"/>
    <property type="project" value="InterPro"/>
</dbReference>
<dbReference type="Pfam" id="PF00628">
    <property type="entry name" value="PHD"/>
    <property type="match status" value="1"/>
</dbReference>
<accession>A0A4Q1BC66</accession>
<dbReference type="Gene3D" id="3.30.40.10">
    <property type="entry name" value="Zinc/RING finger domain, C3HC4 (zinc finger)"/>
    <property type="match status" value="1"/>
</dbReference>
<dbReference type="PANTHER" id="PTHR46174:SF1">
    <property type="entry name" value="CXXC-TYPE ZINC FINGER PROTEIN 1"/>
    <property type="match status" value="1"/>
</dbReference>
<sequence length="739" mass="80054">MDTRSSQSESPPARLPSPKAGPFASTSRRPLAPLSISASLSSDPNGRHSDSTSPLTPLQFEFSVLPDREAESRRQRLDLLLGRLPPAPDASPPQQSDKSKLDHSEFGVNSKHIGEGLDGLEDPAASPAHMDEVVVRPLNEPMCGSGPSHSLEIKEADAEVNMTEKTQHSSSLQGDIEMPEEPPTSPKAAAEVDILPTHPAPKSPLAYKSAFDSMLAPGHSHLADIGVSSPAHPSSELSGLPPTPPPTRPAPLDSRDPAQIDSRSQQTPMEEDPMSDLPPSPASARLPSSTPHLEERDGRSAFTPGPPLVLEEGEEELEEGDDEIMADDSEDVVSVREASEMLTPAAVKSKGKAKQGVKSKPAKIAPVKKAGKGRPAQVKEAAKKAMVKGKGKAGKTNGAPKADRSVSIADSTPVATVSVVSAEIPGHREESVDSDDNAVYCICRKPYSQEPENVVMVGCDACDDWFHPPCVGLSGKQVETLDSYICKSCEARTGQKPRYKLVCHRAECVNPIVGKPSKYCSPLCAFRHGQSLIPAVANKRQLKQLHDAFVSYPPPPPKTTVSHHISRPVTAPTTVVPTSDILHAISDQLTGVKSALEVVRKRQRILSQAIERWETLGNVLPPPEPEDGTEERGRWKRKHAVKEEKMCGWDERLSWDDVEVNIWDGEHWEGEVCGKGKRCERHLGWQKTVGVSLDLEQGVLEKRQKDLSDRRQQMAAFLDSQEAGRLSRETMLAKLAAVK</sequence>
<dbReference type="InterPro" id="IPR019786">
    <property type="entry name" value="Zinc_finger_PHD-type_CS"/>
</dbReference>
<comment type="caution">
    <text evidence="9">The sequence shown here is derived from an EMBL/GenBank/DDBJ whole genome shotgun (WGS) entry which is preliminary data.</text>
</comment>
<evidence type="ECO:0000256" key="5">
    <source>
        <dbReference type="ARBA" id="ARBA00023242"/>
    </source>
</evidence>
<dbReference type="InterPro" id="IPR001965">
    <property type="entry name" value="Znf_PHD"/>
</dbReference>
<dbReference type="GO" id="GO:0045893">
    <property type="term" value="P:positive regulation of DNA-templated transcription"/>
    <property type="evidence" value="ECO:0007669"/>
    <property type="project" value="TreeGrafter"/>
</dbReference>
<gene>
    <name evidence="9" type="ORF">M231_07472</name>
</gene>
<dbReference type="Proteomes" id="UP000289152">
    <property type="component" value="Unassembled WGS sequence"/>
</dbReference>
<reference evidence="9 10" key="1">
    <citation type="submission" date="2016-06" db="EMBL/GenBank/DDBJ databases">
        <title>Evolution of pathogenesis and genome organization in the Tremellales.</title>
        <authorList>
            <person name="Cuomo C."/>
            <person name="Litvintseva A."/>
            <person name="Heitman J."/>
            <person name="Chen Y."/>
            <person name="Sun S."/>
            <person name="Springer D."/>
            <person name="Dromer F."/>
            <person name="Young S."/>
            <person name="Zeng Q."/>
            <person name="Chapman S."/>
            <person name="Gujja S."/>
            <person name="Saif S."/>
            <person name="Birren B."/>
        </authorList>
    </citation>
    <scope>NUCLEOTIDE SEQUENCE [LARGE SCALE GENOMIC DNA]</scope>
    <source>
        <strain evidence="9 10">ATCC 28783</strain>
    </source>
</reference>
<keyword evidence="3 6" id="KW-0863">Zinc-finger</keyword>
<evidence type="ECO:0000256" key="2">
    <source>
        <dbReference type="ARBA" id="ARBA00022723"/>
    </source>
</evidence>
<feature type="compositionally biased region" description="Acidic residues" evidence="7">
    <location>
        <begin position="311"/>
        <end position="331"/>
    </location>
</feature>
<dbReference type="InterPro" id="IPR019787">
    <property type="entry name" value="Znf_PHD-finger"/>
</dbReference>
<keyword evidence="4" id="KW-0862">Zinc</keyword>
<dbReference type="CDD" id="cd15560">
    <property type="entry name" value="PHD2_3_BPTF"/>
    <property type="match status" value="1"/>
</dbReference>
<keyword evidence="5" id="KW-0539">Nucleus</keyword>
<dbReference type="SUPFAM" id="SSF57903">
    <property type="entry name" value="FYVE/PHD zinc finger"/>
    <property type="match status" value="1"/>
</dbReference>